<evidence type="ECO:0000313" key="2">
    <source>
        <dbReference type="EMBL" id="MYM20927.1"/>
    </source>
</evidence>
<dbReference type="GO" id="GO:0002161">
    <property type="term" value="F:aminoacyl-tRNA deacylase activity"/>
    <property type="evidence" value="ECO:0007669"/>
    <property type="project" value="InterPro"/>
</dbReference>
<dbReference type="InterPro" id="IPR007214">
    <property type="entry name" value="YbaK/aa-tRNA-synth-assoc-dom"/>
</dbReference>
<dbReference type="Proteomes" id="UP000469215">
    <property type="component" value="Unassembled WGS sequence"/>
</dbReference>
<dbReference type="Pfam" id="PF04073">
    <property type="entry name" value="tRNA_edit"/>
    <property type="match status" value="1"/>
</dbReference>
<evidence type="ECO:0000259" key="1">
    <source>
        <dbReference type="Pfam" id="PF04073"/>
    </source>
</evidence>
<reference evidence="2 3" key="1">
    <citation type="submission" date="2020-01" db="EMBL/GenBank/DDBJ databases">
        <authorList>
            <person name="Deng T."/>
        </authorList>
    </citation>
    <scope>NUCLEOTIDE SEQUENCE [LARGE SCALE GENOMIC DNA]</scope>
    <source>
        <strain evidence="2 3">5221</strain>
    </source>
</reference>
<dbReference type="Gene3D" id="3.90.960.10">
    <property type="entry name" value="YbaK/aminoacyl-tRNA synthetase-associated domain"/>
    <property type="match status" value="1"/>
</dbReference>
<gene>
    <name evidence="2" type="ORF">GSY69_13390</name>
</gene>
<dbReference type="CDD" id="cd04333">
    <property type="entry name" value="ProX_deacylase"/>
    <property type="match status" value="1"/>
</dbReference>
<name>A0A6N9HA49_9MICO</name>
<feature type="domain" description="YbaK/aminoacyl-tRNA synthetase-associated" evidence="1">
    <location>
        <begin position="27"/>
        <end position="157"/>
    </location>
</feature>
<dbReference type="SUPFAM" id="SSF55826">
    <property type="entry name" value="YbaK/ProRS associated domain"/>
    <property type="match status" value="1"/>
</dbReference>
<dbReference type="InterPro" id="IPR036754">
    <property type="entry name" value="YbaK/aa-tRNA-synt-asso_dom_sf"/>
</dbReference>
<evidence type="ECO:0000313" key="3">
    <source>
        <dbReference type="Proteomes" id="UP000469215"/>
    </source>
</evidence>
<sequence>MHARNERVQQALREAGIDSRVRILDVHTPTAQAAAEQLGVEVGAIANSLIFAARRAADTAAHEDAARPSAVLVMTSGAHRVDTAFVAEQLGLAALERATPQLVKEATGQVIGGVAPTGHPRPVATYVDRALAAFPVLWAAGGTPDSMVDLTYEQLLALTHGKEIDVERP</sequence>
<proteinExistence type="predicted"/>
<comment type="caution">
    <text evidence="2">The sequence shown here is derived from an EMBL/GenBank/DDBJ whole genome shotgun (WGS) entry which is preliminary data.</text>
</comment>
<dbReference type="PANTHER" id="PTHR30411:SF1">
    <property type="entry name" value="CYTOPLASMIC PROTEIN"/>
    <property type="match status" value="1"/>
</dbReference>
<dbReference type="PANTHER" id="PTHR30411">
    <property type="entry name" value="CYTOPLASMIC PROTEIN"/>
    <property type="match status" value="1"/>
</dbReference>
<accession>A0A6N9HA49</accession>
<dbReference type="EMBL" id="WWEQ01000099">
    <property type="protein sequence ID" value="MYM20927.1"/>
    <property type="molecule type" value="Genomic_DNA"/>
</dbReference>
<organism evidence="2 3">
    <name type="scientific">Brevibacterium rongguiense</name>
    <dbReference type="NCBI Taxonomy" id="2695267"/>
    <lineage>
        <taxon>Bacteria</taxon>
        <taxon>Bacillati</taxon>
        <taxon>Actinomycetota</taxon>
        <taxon>Actinomycetes</taxon>
        <taxon>Micrococcales</taxon>
        <taxon>Brevibacteriaceae</taxon>
        <taxon>Brevibacterium</taxon>
    </lineage>
</organism>
<dbReference type="AlphaFoldDB" id="A0A6N9HA49"/>
<keyword evidence="3" id="KW-1185">Reference proteome</keyword>
<protein>
    <submittedName>
        <fullName evidence="2">YbaK/EbsC family protein</fullName>
    </submittedName>
</protein>
<dbReference type="RefSeq" id="WP_160954328.1">
    <property type="nucleotide sequence ID" value="NZ_WWEQ01000099.1"/>
</dbReference>